<dbReference type="PANTHER" id="PTHR46692">
    <property type="entry name" value="INOSINE-URIDINE PREFERRING NUCLEOSIDE HYDROLASE FAMILY PROTEIN"/>
    <property type="match status" value="1"/>
</dbReference>
<keyword evidence="3" id="KW-1185">Reference proteome</keyword>
<keyword evidence="1" id="KW-0472">Membrane</keyword>
<evidence type="ECO:0000313" key="2">
    <source>
        <dbReference type="EMBL" id="CAI9786334.1"/>
    </source>
</evidence>
<name>A0AAD2AES0_9LAMI</name>
<dbReference type="PANTHER" id="PTHR46692:SF1">
    <property type="entry name" value="NUCLEOSIDE HYDROLASE 3-RELATED"/>
    <property type="match status" value="1"/>
</dbReference>
<gene>
    <name evidence="2" type="ORF">FPE_LOCUS33764</name>
</gene>
<evidence type="ECO:0000256" key="1">
    <source>
        <dbReference type="SAM" id="Phobius"/>
    </source>
</evidence>
<dbReference type="EMBL" id="OU503057">
    <property type="protein sequence ID" value="CAI9786334.1"/>
    <property type="molecule type" value="Genomic_DNA"/>
</dbReference>
<sequence>MDKPQFQQQTYSLLRNGKTQNGENEFAEMEHMNITVITLNKPYQISDGSNPFFDGFKIPKFNLKRNGVHSGHVQIGIQNPFCLVKNGKRRCKVSSGSQFYVVPQTKIFMQYPVSNRAPSFLDHNLKLRISLQCYIEGSCFTLLQLSISLDDEIVIAFGNFIMCDHHHFCHFLLNLFGILEFLVFVLKMKFG</sequence>
<organism evidence="2 3">
    <name type="scientific">Fraxinus pennsylvanica</name>
    <dbReference type="NCBI Taxonomy" id="56036"/>
    <lineage>
        <taxon>Eukaryota</taxon>
        <taxon>Viridiplantae</taxon>
        <taxon>Streptophyta</taxon>
        <taxon>Embryophyta</taxon>
        <taxon>Tracheophyta</taxon>
        <taxon>Spermatophyta</taxon>
        <taxon>Magnoliopsida</taxon>
        <taxon>eudicotyledons</taxon>
        <taxon>Gunneridae</taxon>
        <taxon>Pentapetalae</taxon>
        <taxon>asterids</taxon>
        <taxon>lamiids</taxon>
        <taxon>Lamiales</taxon>
        <taxon>Oleaceae</taxon>
        <taxon>Oleeae</taxon>
        <taxon>Fraxinus</taxon>
    </lineage>
</organism>
<protein>
    <submittedName>
        <fullName evidence="2">Uncharacterized protein</fullName>
    </submittedName>
</protein>
<dbReference type="Proteomes" id="UP000834106">
    <property type="component" value="Chromosome 22"/>
</dbReference>
<evidence type="ECO:0000313" key="3">
    <source>
        <dbReference type="Proteomes" id="UP000834106"/>
    </source>
</evidence>
<accession>A0AAD2AES0</accession>
<dbReference type="AlphaFoldDB" id="A0AAD2AES0"/>
<proteinExistence type="predicted"/>
<keyword evidence="1" id="KW-0812">Transmembrane</keyword>
<keyword evidence="1" id="KW-1133">Transmembrane helix</keyword>
<feature type="transmembrane region" description="Helical" evidence="1">
    <location>
        <begin position="171"/>
        <end position="190"/>
    </location>
</feature>
<reference evidence="2" key="1">
    <citation type="submission" date="2023-05" db="EMBL/GenBank/DDBJ databases">
        <authorList>
            <person name="Huff M."/>
        </authorList>
    </citation>
    <scope>NUCLEOTIDE SEQUENCE</scope>
</reference>